<dbReference type="Pfam" id="PF11770">
    <property type="entry name" value="GAPT"/>
    <property type="match status" value="1"/>
</dbReference>
<dbReference type="PANTHER" id="PTHR37350">
    <property type="entry name" value="PROTEIN GAPT"/>
    <property type="match status" value="1"/>
</dbReference>
<keyword evidence="3" id="KW-1185">Reference proteome</keyword>
<keyword evidence="1" id="KW-0472">Membrane</keyword>
<keyword evidence="1" id="KW-1133">Transmembrane helix</keyword>
<dbReference type="InterPro" id="IPR021082">
    <property type="entry name" value="Protein_GAPT"/>
</dbReference>
<name>A0AA41NJ75_SCICA</name>
<comment type="caution">
    <text evidence="2">The sequence shown here is derived from an EMBL/GenBank/DDBJ whole genome shotgun (WGS) entry which is preliminary data.</text>
</comment>
<gene>
    <name evidence="2" type="ORF">SUZIE_212900</name>
</gene>
<evidence type="ECO:0000313" key="2">
    <source>
        <dbReference type="EMBL" id="MBZ3891426.1"/>
    </source>
</evidence>
<dbReference type="EMBL" id="JAATJV010448873">
    <property type="protein sequence ID" value="MBZ3891426.1"/>
    <property type="molecule type" value="Genomic_DNA"/>
</dbReference>
<reference evidence="2" key="1">
    <citation type="submission" date="2020-03" db="EMBL/GenBank/DDBJ databases">
        <title>Studies in the Genomics of Life Span.</title>
        <authorList>
            <person name="Glass D."/>
        </authorList>
    </citation>
    <scope>NUCLEOTIDE SEQUENCE</scope>
    <source>
        <strain evidence="2">SUZIE</strain>
        <tissue evidence="2">Muscle</tissue>
    </source>
</reference>
<dbReference type="PRINTS" id="PR02077">
    <property type="entry name" value="PROTEINGAPT"/>
</dbReference>
<keyword evidence="1" id="KW-0812">Transmembrane</keyword>
<sequence length="157" mass="17958">MLKSCGHTSVAVPLGISLLVLLVVGGIGCFWYWKHRNTTRFTLPRFLQRRNSRKKDFAKTLCLSPHIIGSRPKISVETQSHRSSVRGTRMQANYENVEMGPPKANKETNKVLYENTQQTNFREHVYGNETFCDYYNFQKPAASGAQDEDIYILPDSN</sequence>
<dbReference type="PANTHER" id="PTHR37350:SF1">
    <property type="entry name" value="PROTEIN GAPT"/>
    <property type="match status" value="1"/>
</dbReference>
<proteinExistence type="predicted"/>
<feature type="transmembrane region" description="Helical" evidence="1">
    <location>
        <begin position="12"/>
        <end position="33"/>
    </location>
</feature>
<dbReference type="PROSITE" id="PS51257">
    <property type="entry name" value="PROKAR_LIPOPROTEIN"/>
    <property type="match status" value="1"/>
</dbReference>
<accession>A0AA41NJ75</accession>
<dbReference type="GO" id="GO:0016020">
    <property type="term" value="C:membrane"/>
    <property type="evidence" value="ECO:0007669"/>
    <property type="project" value="InterPro"/>
</dbReference>
<evidence type="ECO:0000313" key="3">
    <source>
        <dbReference type="Proteomes" id="UP001166674"/>
    </source>
</evidence>
<organism evidence="2 3">
    <name type="scientific">Sciurus carolinensis</name>
    <name type="common">Eastern gray squirrel</name>
    <dbReference type="NCBI Taxonomy" id="30640"/>
    <lineage>
        <taxon>Eukaryota</taxon>
        <taxon>Metazoa</taxon>
        <taxon>Chordata</taxon>
        <taxon>Craniata</taxon>
        <taxon>Vertebrata</taxon>
        <taxon>Euteleostomi</taxon>
        <taxon>Mammalia</taxon>
        <taxon>Eutheria</taxon>
        <taxon>Euarchontoglires</taxon>
        <taxon>Glires</taxon>
        <taxon>Rodentia</taxon>
        <taxon>Sciuromorpha</taxon>
        <taxon>Sciuridae</taxon>
        <taxon>Sciurinae</taxon>
        <taxon>Sciurini</taxon>
        <taxon>Sciurus</taxon>
    </lineage>
</organism>
<dbReference type="AlphaFoldDB" id="A0AA41NJ75"/>
<evidence type="ECO:0000256" key="1">
    <source>
        <dbReference type="SAM" id="Phobius"/>
    </source>
</evidence>
<dbReference type="GO" id="GO:0001782">
    <property type="term" value="P:B cell homeostasis"/>
    <property type="evidence" value="ECO:0007669"/>
    <property type="project" value="TreeGrafter"/>
</dbReference>
<dbReference type="Proteomes" id="UP001166674">
    <property type="component" value="Unassembled WGS sequence"/>
</dbReference>
<protein>
    <submittedName>
        <fullName evidence="2">Protein GAPT</fullName>
    </submittedName>
</protein>
<dbReference type="GO" id="GO:0002322">
    <property type="term" value="P:B cell proliferation involved in immune response"/>
    <property type="evidence" value="ECO:0007669"/>
    <property type="project" value="TreeGrafter"/>
</dbReference>